<evidence type="ECO:0000313" key="2">
    <source>
        <dbReference type="EMBL" id="MBB4015918.1"/>
    </source>
</evidence>
<comment type="caution">
    <text evidence="2">The sequence shown here is derived from an EMBL/GenBank/DDBJ whole genome shotgun (WGS) entry which is preliminary data.</text>
</comment>
<dbReference type="AlphaFoldDB" id="A0A840BWS8"/>
<evidence type="ECO:0000313" key="3">
    <source>
        <dbReference type="Proteomes" id="UP000577362"/>
    </source>
</evidence>
<gene>
    <name evidence="2" type="ORF">GGR16_000924</name>
</gene>
<evidence type="ECO:0000256" key="1">
    <source>
        <dbReference type="SAM" id="MobiDB-lite"/>
    </source>
</evidence>
<keyword evidence="3" id="KW-1185">Reference proteome</keyword>
<protein>
    <submittedName>
        <fullName evidence="2">Uncharacterized protein</fullName>
    </submittedName>
</protein>
<dbReference type="Proteomes" id="UP000577362">
    <property type="component" value="Unassembled WGS sequence"/>
</dbReference>
<proteinExistence type="predicted"/>
<organism evidence="2 3">
    <name type="scientific">Chelatococcus caeni</name>
    <dbReference type="NCBI Taxonomy" id="1348468"/>
    <lineage>
        <taxon>Bacteria</taxon>
        <taxon>Pseudomonadati</taxon>
        <taxon>Pseudomonadota</taxon>
        <taxon>Alphaproteobacteria</taxon>
        <taxon>Hyphomicrobiales</taxon>
        <taxon>Chelatococcaceae</taxon>
        <taxon>Chelatococcus</taxon>
    </lineage>
</organism>
<reference evidence="2 3" key="1">
    <citation type="submission" date="2020-08" db="EMBL/GenBank/DDBJ databases">
        <title>Genomic Encyclopedia of Type Strains, Phase IV (KMG-IV): sequencing the most valuable type-strain genomes for metagenomic binning, comparative biology and taxonomic classification.</title>
        <authorList>
            <person name="Goeker M."/>
        </authorList>
    </citation>
    <scope>NUCLEOTIDE SEQUENCE [LARGE SCALE GENOMIC DNA]</scope>
    <source>
        <strain evidence="2 3">DSM 103737</strain>
    </source>
</reference>
<accession>A0A840BWS8</accession>
<feature type="region of interest" description="Disordered" evidence="1">
    <location>
        <begin position="59"/>
        <end position="79"/>
    </location>
</feature>
<sequence length="136" mass="14328">MIRALLEPSDFAEGIVKEIASAKLGTTNGDVMLRAEDGTELRMPVGVLVTLANQARRLVAGADASPPDGPPGPAPTQVRSFTLDANETSGDLVLRLDPGTPFEFPVLMDNGVATRLAFDLLRALNRRTADTETGVG</sequence>
<dbReference type="EMBL" id="JACIEN010000001">
    <property type="protein sequence ID" value="MBB4015918.1"/>
    <property type="molecule type" value="Genomic_DNA"/>
</dbReference>
<dbReference type="RefSeq" id="WP_183315823.1">
    <property type="nucleotide sequence ID" value="NZ_JACIEN010000001.1"/>
</dbReference>
<name>A0A840BWS8_9HYPH</name>